<keyword evidence="6 9" id="KW-0472">Membrane</keyword>
<evidence type="ECO:0000313" key="11">
    <source>
        <dbReference type="EMBL" id="CDI98763.1"/>
    </source>
</evidence>
<dbReference type="STRING" id="6211.A0A087W291"/>
<evidence type="ECO:0000256" key="9">
    <source>
        <dbReference type="SAM" id="Phobius"/>
    </source>
</evidence>
<proteinExistence type="inferred from homology"/>
<evidence type="ECO:0000256" key="3">
    <source>
        <dbReference type="ARBA" id="ARBA00022692"/>
    </source>
</evidence>
<gene>
    <name evidence="11" type="ORF">EmuJ_000263400</name>
</gene>
<dbReference type="SUPFAM" id="SSF101576">
    <property type="entry name" value="Supernatant protein factor (SPF), C-terminal domain"/>
    <property type="match status" value="1"/>
</dbReference>
<keyword evidence="3 8" id="KW-0812">Transmembrane</keyword>
<evidence type="ECO:0000256" key="7">
    <source>
        <dbReference type="ARBA" id="ARBA00037847"/>
    </source>
</evidence>
<dbReference type="GO" id="GO:0012505">
    <property type="term" value="C:endomembrane system"/>
    <property type="evidence" value="ECO:0007669"/>
    <property type="project" value="UniProtKB-SubCell"/>
</dbReference>
<protein>
    <submittedName>
        <fullName evidence="11">Emp24</fullName>
    </submittedName>
</protein>
<keyword evidence="12" id="KW-1185">Reference proteome</keyword>
<evidence type="ECO:0000256" key="6">
    <source>
        <dbReference type="ARBA" id="ARBA00023136"/>
    </source>
</evidence>
<evidence type="ECO:0000256" key="8">
    <source>
        <dbReference type="RuleBase" id="RU003827"/>
    </source>
</evidence>
<dbReference type="PROSITE" id="PS50866">
    <property type="entry name" value="GOLD"/>
    <property type="match status" value="1"/>
</dbReference>
<feature type="transmembrane region" description="Helical" evidence="9">
    <location>
        <begin position="186"/>
        <end position="208"/>
    </location>
</feature>
<evidence type="ECO:0000256" key="4">
    <source>
        <dbReference type="ARBA" id="ARBA00022729"/>
    </source>
</evidence>
<evidence type="ECO:0000256" key="5">
    <source>
        <dbReference type="ARBA" id="ARBA00022989"/>
    </source>
</evidence>
<name>A0A087W291_ECHMU</name>
<evidence type="ECO:0000259" key="10">
    <source>
        <dbReference type="PROSITE" id="PS50866"/>
    </source>
</evidence>
<comment type="subcellular location">
    <subcellularLocation>
        <location evidence="7">Endomembrane system</location>
        <topology evidence="7">Single-pass membrane protein</topology>
    </subcellularLocation>
    <subcellularLocation>
        <location evidence="1 8">Membrane</location>
        <topology evidence="1 8">Single-pass type I membrane protein</topology>
    </subcellularLocation>
</comment>
<reference evidence="11" key="2">
    <citation type="submission" date="2015-11" db="EMBL/GenBank/DDBJ databases">
        <authorList>
            <person name="Zhang Y."/>
            <person name="Guo Z."/>
        </authorList>
    </citation>
    <scope>NUCLEOTIDE SEQUENCE</scope>
</reference>
<organism evidence="11 12">
    <name type="scientific">Echinococcus multilocularis</name>
    <name type="common">Fox tapeworm</name>
    <dbReference type="NCBI Taxonomy" id="6211"/>
    <lineage>
        <taxon>Eukaryota</taxon>
        <taxon>Metazoa</taxon>
        <taxon>Spiralia</taxon>
        <taxon>Lophotrochozoa</taxon>
        <taxon>Platyhelminthes</taxon>
        <taxon>Cestoda</taxon>
        <taxon>Eucestoda</taxon>
        <taxon>Cyclophyllidea</taxon>
        <taxon>Taeniidae</taxon>
        <taxon>Echinococcus</taxon>
    </lineage>
</organism>
<evidence type="ECO:0000256" key="1">
    <source>
        <dbReference type="ARBA" id="ARBA00004479"/>
    </source>
</evidence>
<dbReference type="Proteomes" id="UP000017246">
    <property type="component" value="Unassembled WGS sequence"/>
</dbReference>
<dbReference type="InterPro" id="IPR036598">
    <property type="entry name" value="GOLD_dom_sf"/>
</dbReference>
<feature type="domain" description="GOLD" evidence="10">
    <location>
        <begin position="49"/>
        <end position="131"/>
    </location>
</feature>
<reference evidence="11" key="1">
    <citation type="journal article" date="2013" name="Nature">
        <title>The genomes of four tapeworm species reveal adaptations to parasitism.</title>
        <authorList>
            <person name="Tsai I.J."/>
            <person name="Zarowiecki M."/>
            <person name="Holroyd N."/>
            <person name="Garciarrubio A."/>
            <person name="Sanchez-Flores A."/>
            <person name="Brooks K.L."/>
            <person name="Tracey A."/>
            <person name="Bobes R.J."/>
            <person name="Fragoso G."/>
            <person name="Sciutto E."/>
            <person name="Aslett M."/>
            <person name="Beasley H."/>
            <person name="Bennett H.M."/>
            <person name="Cai J."/>
            <person name="Camicia F."/>
            <person name="Clark R."/>
            <person name="Cucher M."/>
            <person name="De Silva N."/>
            <person name="Day T.A."/>
            <person name="Deplazes P."/>
            <person name="Estrada K."/>
            <person name="Fernandez C."/>
            <person name="Holland P.W."/>
            <person name="Hou J."/>
            <person name="Hu S."/>
            <person name="Huckvale T."/>
            <person name="Hung S.S."/>
            <person name="Kamenetzky L."/>
            <person name="Keane J.A."/>
            <person name="Kiss F."/>
            <person name="Koziol U."/>
            <person name="Lambert O."/>
            <person name="Liu K."/>
            <person name="Luo X."/>
            <person name="Luo Y."/>
            <person name="Macchiaroli N."/>
            <person name="Nichol S."/>
            <person name="Paps J."/>
            <person name="Parkinson J."/>
            <person name="Pouchkina-Stantcheva N."/>
            <person name="Riddiford N."/>
            <person name="Rosenzvit M."/>
            <person name="Salinas G."/>
            <person name="Wasmuth J.D."/>
            <person name="Zamanian M."/>
            <person name="Zheng Y."/>
            <person name="Cai X."/>
            <person name="Soberon X."/>
            <person name="Olson P.D."/>
            <person name="Laclette J.P."/>
            <person name="Brehm K."/>
            <person name="Berriman M."/>
            <person name="Garciarrubio A."/>
            <person name="Bobes R.J."/>
            <person name="Fragoso G."/>
            <person name="Sanchez-Flores A."/>
            <person name="Estrada K."/>
            <person name="Cevallos M.A."/>
            <person name="Morett E."/>
            <person name="Gonzalez V."/>
            <person name="Portillo T."/>
            <person name="Ochoa-Leyva A."/>
            <person name="Jose M.V."/>
            <person name="Sciutto E."/>
            <person name="Landa A."/>
            <person name="Jimenez L."/>
            <person name="Valdes V."/>
            <person name="Carrero J.C."/>
            <person name="Larralde C."/>
            <person name="Morales-Montor J."/>
            <person name="Limon-Lason J."/>
            <person name="Soberon X."/>
            <person name="Laclette J.P."/>
        </authorList>
    </citation>
    <scope>NUCLEOTIDE SEQUENCE [LARGE SCALE GENOMIC DNA]</scope>
</reference>
<keyword evidence="4" id="KW-0732">Signal</keyword>
<dbReference type="AlphaFoldDB" id="A0A087W291"/>
<dbReference type="InterPro" id="IPR015720">
    <property type="entry name" value="Emp24-like"/>
</dbReference>
<comment type="similarity">
    <text evidence="2 8">Belongs to the EMP24/GP25L family.</text>
</comment>
<dbReference type="InterPro" id="IPR009038">
    <property type="entry name" value="GOLD_dom"/>
</dbReference>
<keyword evidence="5 9" id="KW-1133">Transmembrane helix</keyword>
<dbReference type="SMART" id="SM01190">
    <property type="entry name" value="EMP24_GP25L"/>
    <property type="match status" value="1"/>
</dbReference>
<evidence type="ECO:0000313" key="12">
    <source>
        <dbReference type="Proteomes" id="UP000017246"/>
    </source>
</evidence>
<dbReference type="Pfam" id="PF01105">
    <property type="entry name" value="EMP24_GP25L"/>
    <property type="match status" value="1"/>
</dbReference>
<accession>A0A087W291</accession>
<dbReference type="OMA" id="VGEYTFC"/>
<dbReference type="EMBL" id="LN902850">
    <property type="protein sequence ID" value="CDI98763.1"/>
    <property type="molecule type" value="Genomic_DNA"/>
</dbReference>
<evidence type="ECO:0000256" key="2">
    <source>
        <dbReference type="ARBA" id="ARBA00007104"/>
    </source>
</evidence>
<dbReference type="GO" id="GO:0016020">
    <property type="term" value="C:membrane"/>
    <property type="evidence" value="ECO:0007669"/>
    <property type="project" value="UniProtKB-SubCell"/>
</dbReference>
<dbReference type="eggNOG" id="KOG1693">
    <property type="taxonomic scope" value="Eukaryota"/>
</dbReference>
<dbReference type="OrthoDB" id="62956at2759"/>
<dbReference type="PANTHER" id="PTHR22811">
    <property type="entry name" value="TRANSMEMBRANE EMP24 DOMAIN-CONTAINING PROTEIN"/>
    <property type="match status" value="1"/>
</dbReference>
<sequence>MTGQNKVKKDFQVVWPDVMRCVLCSIASLLLLGLVESSSFTFELPDGETRCFYAVLKQNERTTVEFQVTSGGNFDIDVTLRDPTANPVKVLQREQYDYFDYTARMEGEHELCFSNEFSSVTHKVVYMNWDLESEKADPLGDAPVNMVDSIIYTIHENLRNAAAAQTRVRLQEATSRSFVEALNERVTWGSLIHVAVILFVAVGQVYLLRSLFNSPSSAAAALPSRNRIMPTVGY</sequence>